<dbReference type="EMBL" id="CP133612">
    <property type="protein sequence ID" value="WMV08943.1"/>
    <property type="molecule type" value="Genomic_DNA"/>
</dbReference>
<evidence type="ECO:0000256" key="1">
    <source>
        <dbReference type="PROSITE-ProRule" id="PRU00047"/>
    </source>
</evidence>
<dbReference type="Proteomes" id="UP001234989">
    <property type="component" value="Chromosome 1"/>
</dbReference>
<reference evidence="3" key="1">
    <citation type="submission" date="2023-08" db="EMBL/GenBank/DDBJ databases">
        <title>A de novo genome assembly of Solanum verrucosum Schlechtendal, a Mexican diploid species geographically isolated from the other diploid A-genome species in potato relatives.</title>
        <authorList>
            <person name="Hosaka K."/>
        </authorList>
    </citation>
    <scope>NUCLEOTIDE SEQUENCE</scope>
    <source>
        <tissue evidence="3">Young leaves</tissue>
    </source>
</reference>
<dbReference type="AlphaFoldDB" id="A0AAF0PQ87"/>
<dbReference type="GO" id="GO:0003676">
    <property type="term" value="F:nucleic acid binding"/>
    <property type="evidence" value="ECO:0007669"/>
    <property type="project" value="InterPro"/>
</dbReference>
<gene>
    <name evidence="3" type="ORF">MTR67_002328</name>
</gene>
<dbReference type="GO" id="GO:0008270">
    <property type="term" value="F:zinc ion binding"/>
    <property type="evidence" value="ECO:0007669"/>
    <property type="project" value="UniProtKB-KW"/>
</dbReference>
<dbReference type="PANTHER" id="PTHR15503">
    <property type="entry name" value="LDOC1 RELATED"/>
    <property type="match status" value="1"/>
</dbReference>
<keyword evidence="1" id="KW-0862">Zinc</keyword>
<sequence>MTQANGEVVTPVNYNLGASRDRDFARMSLSEFHGPKVGENPQEFVEEIYKILDNMRVTSVEKAELAAYQLKIVSQVWYTQWKNHMPVNKDRVSISKPQGGNGGGSFMSSPTCAKCSKKHDGKCLVSTDGCYGCWKSGHRVRYCPILKVQGREGKQSPPSGSNSNAQKQNHFYALQSRSDQRAPRMWLLSGKGVNSMPRGQFVFCLKARNMISKGCMYHLVRVRDMDFETPSLDLVSVVNEFPKVFLDDLLGIPPEWEIDFGINIILDTQPISILPYRMALAELKELIEQLKD</sequence>
<dbReference type="InterPro" id="IPR032567">
    <property type="entry name" value="RTL1-rel"/>
</dbReference>
<proteinExistence type="predicted"/>
<keyword evidence="1" id="KW-0863">Zinc-finger</keyword>
<protein>
    <recommendedName>
        <fullName evidence="2">CCHC-type domain-containing protein</fullName>
    </recommendedName>
</protein>
<evidence type="ECO:0000313" key="4">
    <source>
        <dbReference type="Proteomes" id="UP001234989"/>
    </source>
</evidence>
<dbReference type="InterPro" id="IPR001878">
    <property type="entry name" value="Znf_CCHC"/>
</dbReference>
<dbReference type="PROSITE" id="PS50158">
    <property type="entry name" value="ZF_CCHC"/>
    <property type="match status" value="1"/>
</dbReference>
<feature type="domain" description="CCHC-type" evidence="2">
    <location>
        <begin position="130"/>
        <end position="144"/>
    </location>
</feature>
<name>A0AAF0PQ87_SOLVR</name>
<evidence type="ECO:0000313" key="3">
    <source>
        <dbReference type="EMBL" id="WMV08943.1"/>
    </source>
</evidence>
<dbReference type="PANTHER" id="PTHR15503:SF45">
    <property type="entry name" value="RNA-DIRECTED DNA POLYMERASE HOMOLOG"/>
    <property type="match status" value="1"/>
</dbReference>
<evidence type="ECO:0000259" key="2">
    <source>
        <dbReference type="PROSITE" id="PS50158"/>
    </source>
</evidence>
<keyword evidence="1" id="KW-0479">Metal-binding</keyword>
<keyword evidence="4" id="KW-1185">Reference proteome</keyword>
<organism evidence="3 4">
    <name type="scientific">Solanum verrucosum</name>
    <dbReference type="NCBI Taxonomy" id="315347"/>
    <lineage>
        <taxon>Eukaryota</taxon>
        <taxon>Viridiplantae</taxon>
        <taxon>Streptophyta</taxon>
        <taxon>Embryophyta</taxon>
        <taxon>Tracheophyta</taxon>
        <taxon>Spermatophyta</taxon>
        <taxon>Magnoliopsida</taxon>
        <taxon>eudicotyledons</taxon>
        <taxon>Gunneridae</taxon>
        <taxon>Pentapetalae</taxon>
        <taxon>asterids</taxon>
        <taxon>lamiids</taxon>
        <taxon>Solanales</taxon>
        <taxon>Solanaceae</taxon>
        <taxon>Solanoideae</taxon>
        <taxon>Solaneae</taxon>
        <taxon>Solanum</taxon>
    </lineage>
</organism>
<accession>A0AAF0PQ87</accession>